<keyword evidence="2" id="KW-0560">Oxidoreductase</keyword>
<dbReference type="EMBL" id="NBSH01000016">
    <property type="protein sequence ID" value="ORX34010.1"/>
    <property type="molecule type" value="Genomic_DNA"/>
</dbReference>
<dbReference type="PANTHER" id="PTHR43976">
    <property type="entry name" value="SHORT CHAIN DEHYDROGENASE"/>
    <property type="match status" value="1"/>
</dbReference>
<evidence type="ECO:0000256" key="1">
    <source>
        <dbReference type="ARBA" id="ARBA00006484"/>
    </source>
</evidence>
<dbReference type="Proteomes" id="UP000193218">
    <property type="component" value="Unassembled WGS sequence"/>
</dbReference>
<dbReference type="PRINTS" id="PR00081">
    <property type="entry name" value="GDHRDH"/>
</dbReference>
<dbReference type="Gene3D" id="3.40.50.720">
    <property type="entry name" value="NAD(P)-binding Rossmann-like Domain"/>
    <property type="match status" value="1"/>
</dbReference>
<comment type="caution">
    <text evidence="4">The sequence shown here is derived from an EMBL/GenBank/DDBJ whole genome shotgun (WGS) entry which is preliminary data.</text>
</comment>
<dbReference type="Pfam" id="PF00106">
    <property type="entry name" value="adh_short"/>
    <property type="match status" value="1"/>
</dbReference>
<name>A0A1Y1U7K1_9TREE</name>
<evidence type="ECO:0008006" key="6">
    <source>
        <dbReference type="Google" id="ProtNLM"/>
    </source>
</evidence>
<proteinExistence type="inferred from homology"/>
<accession>A0A1Y1U7K1</accession>
<keyword evidence="5" id="KW-1185">Reference proteome</keyword>
<dbReference type="PANTHER" id="PTHR43976:SF16">
    <property type="entry name" value="SHORT-CHAIN DEHYDROGENASE_REDUCTASE FAMILY PROTEIN"/>
    <property type="match status" value="1"/>
</dbReference>
<sequence>MSKVIFITGSSSGLGLELVKAALSQGHRVAATLRQPKDFPQSLLTEHADSLKTFPLDVTNKDQVDSALKATVEAFGKIDIIVNNAGWTVMGEFETMPEDLARKQFETVFWGTINVLKESIPLLRKQGGGKIVTVSSMVGLGGGLPLLSFFAAAKSGVEAVIDSVQAEMSPDWNIELRVVEPGGFKTEAMNKAGFVPPVAPYNAPDHPMTHFRNSFAGGTLGDASKAAQTILKFSSLEASPDVAKPARLVIGQDGIGYVDARLDGLKKQLAAWKDLAAEAS</sequence>
<dbReference type="InterPro" id="IPR002347">
    <property type="entry name" value="SDR_fam"/>
</dbReference>
<dbReference type="InterPro" id="IPR036291">
    <property type="entry name" value="NAD(P)-bd_dom_sf"/>
</dbReference>
<dbReference type="RefSeq" id="XP_021868298.1">
    <property type="nucleotide sequence ID" value="XM_022012134.1"/>
</dbReference>
<gene>
    <name evidence="4" type="ORF">BD324DRAFT_191694</name>
</gene>
<dbReference type="SUPFAM" id="SSF51735">
    <property type="entry name" value="NAD(P)-binding Rossmann-fold domains"/>
    <property type="match status" value="1"/>
</dbReference>
<comment type="similarity">
    <text evidence="1 3">Belongs to the short-chain dehydrogenases/reductases (SDR) family.</text>
</comment>
<dbReference type="STRING" id="4999.A0A1Y1U7K1"/>
<protein>
    <recommendedName>
        <fullName evidence="6">Short-chain dehydrogenase/reductase SDR</fullName>
    </recommendedName>
</protein>
<evidence type="ECO:0000256" key="2">
    <source>
        <dbReference type="ARBA" id="ARBA00023002"/>
    </source>
</evidence>
<dbReference type="PRINTS" id="PR00080">
    <property type="entry name" value="SDRFAMILY"/>
</dbReference>
<dbReference type="InParanoid" id="A0A1Y1U7K1"/>
<dbReference type="OrthoDB" id="2580353at2759"/>
<evidence type="ECO:0000256" key="3">
    <source>
        <dbReference type="RuleBase" id="RU000363"/>
    </source>
</evidence>
<dbReference type="GeneID" id="33553942"/>
<dbReference type="InterPro" id="IPR051911">
    <property type="entry name" value="SDR_oxidoreductase"/>
</dbReference>
<reference evidence="4 5" key="1">
    <citation type="submission" date="2017-03" db="EMBL/GenBank/DDBJ databases">
        <title>Widespread Adenine N6-methylation of Active Genes in Fungi.</title>
        <authorList>
            <consortium name="DOE Joint Genome Institute"/>
            <person name="Mondo S.J."/>
            <person name="Dannebaum R.O."/>
            <person name="Kuo R.C."/>
            <person name="Louie K.B."/>
            <person name="Bewick A.J."/>
            <person name="Labutti K."/>
            <person name="Haridas S."/>
            <person name="Kuo A."/>
            <person name="Salamov A."/>
            <person name="Ahrendt S.R."/>
            <person name="Lau R."/>
            <person name="Bowen B.P."/>
            <person name="Lipzen A."/>
            <person name="Sullivan W."/>
            <person name="Andreopoulos W.B."/>
            <person name="Clum A."/>
            <person name="Lindquist E."/>
            <person name="Daum C."/>
            <person name="Northen T.R."/>
            <person name="Ramamoorthy G."/>
            <person name="Schmitz R.J."/>
            <person name="Gryganskyi A."/>
            <person name="Culley D."/>
            <person name="Magnuson J."/>
            <person name="James T.Y."/>
            <person name="O'Malley M.A."/>
            <person name="Stajich J.E."/>
            <person name="Spatafora J.W."/>
            <person name="Visel A."/>
            <person name="Grigoriev I.V."/>
        </authorList>
    </citation>
    <scope>NUCLEOTIDE SEQUENCE [LARGE SCALE GENOMIC DNA]</scope>
    <source>
        <strain evidence="4 5">NRRL Y-17943</strain>
    </source>
</reference>
<dbReference type="AlphaFoldDB" id="A0A1Y1U7K1"/>
<organism evidence="4 5">
    <name type="scientific">Kockovaella imperatae</name>
    <dbReference type="NCBI Taxonomy" id="4999"/>
    <lineage>
        <taxon>Eukaryota</taxon>
        <taxon>Fungi</taxon>
        <taxon>Dikarya</taxon>
        <taxon>Basidiomycota</taxon>
        <taxon>Agaricomycotina</taxon>
        <taxon>Tremellomycetes</taxon>
        <taxon>Tremellales</taxon>
        <taxon>Cuniculitremaceae</taxon>
        <taxon>Kockovaella</taxon>
    </lineage>
</organism>
<evidence type="ECO:0000313" key="4">
    <source>
        <dbReference type="EMBL" id="ORX34010.1"/>
    </source>
</evidence>
<dbReference type="FunCoup" id="A0A1Y1U7K1">
    <property type="interactions" value="267"/>
</dbReference>
<dbReference type="GO" id="GO:0016491">
    <property type="term" value="F:oxidoreductase activity"/>
    <property type="evidence" value="ECO:0007669"/>
    <property type="project" value="UniProtKB-KW"/>
</dbReference>
<evidence type="ECO:0000313" key="5">
    <source>
        <dbReference type="Proteomes" id="UP000193218"/>
    </source>
</evidence>